<dbReference type="InterPro" id="IPR016696">
    <property type="entry name" value="TRAPP-I_su5"/>
</dbReference>
<keyword evidence="7" id="KW-0333">Golgi apparatus</keyword>
<dbReference type="GO" id="GO:0005783">
    <property type="term" value="C:endoplasmic reticulum"/>
    <property type="evidence" value="ECO:0007669"/>
    <property type="project" value="UniProtKB-SubCell"/>
</dbReference>
<keyword evidence="4" id="KW-0813">Transport</keyword>
<comment type="subcellular location">
    <subcellularLocation>
        <location evidence="1">Endoplasmic reticulum</location>
    </subcellularLocation>
    <subcellularLocation>
        <location evidence="2">Golgi apparatus</location>
    </subcellularLocation>
</comment>
<dbReference type="VEuPathDB" id="MicrosporidiaDB:CWI38_1745p0020"/>
<evidence type="ECO:0000313" key="8">
    <source>
        <dbReference type="EMBL" id="TBU10460.1"/>
    </source>
</evidence>
<dbReference type="STRING" id="1176355.A0A4Q9LSG3"/>
<dbReference type="InterPro" id="IPR024096">
    <property type="entry name" value="NO_sig/Golgi_transp_ligand-bd"/>
</dbReference>
<dbReference type="Pfam" id="PF04051">
    <property type="entry name" value="TRAPP"/>
    <property type="match status" value="1"/>
</dbReference>
<comment type="similarity">
    <text evidence="3">Belongs to the TRAPP small subunits family. BET3 subfamily.</text>
</comment>
<dbReference type="AlphaFoldDB" id="A0A4Q9LSG3"/>
<dbReference type="GO" id="GO:0006888">
    <property type="term" value="P:endoplasmic reticulum to Golgi vesicle-mediated transport"/>
    <property type="evidence" value="ECO:0007669"/>
    <property type="project" value="TreeGrafter"/>
</dbReference>
<dbReference type="PANTHER" id="PTHR20902">
    <property type="entry name" value="41-2 PROTEIN ANTIGEN-RELATED"/>
    <property type="match status" value="1"/>
</dbReference>
<keyword evidence="9" id="KW-1185">Reference proteome</keyword>
<organism evidence="8 9">
    <name type="scientific">Hamiltosporidium tvaerminnensis</name>
    <dbReference type="NCBI Taxonomy" id="1176355"/>
    <lineage>
        <taxon>Eukaryota</taxon>
        <taxon>Fungi</taxon>
        <taxon>Fungi incertae sedis</taxon>
        <taxon>Microsporidia</taxon>
        <taxon>Dubosqiidae</taxon>
        <taxon>Hamiltosporidium</taxon>
    </lineage>
</organism>
<name>A0A4Q9LSG3_9MICR</name>
<reference evidence="8 9" key="1">
    <citation type="submission" date="2017-12" db="EMBL/GenBank/DDBJ databases">
        <authorList>
            <person name="Pombert J.-F."/>
            <person name="Haag K.L."/>
            <person name="Ebert D."/>
        </authorList>
    </citation>
    <scope>NUCLEOTIDE SEQUENCE [LARGE SCALE GENOMIC DNA]</scope>
    <source>
        <strain evidence="8">IL-G-3</strain>
    </source>
</reference>
<dbReference type="GO" id="GO:1990072">
    <property type="term" value="C:TRAPPIII protein complex"/>
    <property type="evidence" value="ECO:0007669"/>
    <property type="project" value="TreeGrafter"/>
</dbReference>
<dbReference type="GO" id="GO:1990070">
    <property type="term" value="C:TRAPPI protein complex"/>
    <property type="evidence" value="ECO:0007669"/>
    <property type="project" value="TreeGrafter"/>
</dbReference>
<evidence type="ECO:0000313" key="9">
    <source>
        <dbReference type="Proteomes" id="UP000292282"/>
    </source>
</evidence>
<dbReference type="EMBL" id="PITK01001745">
    <property type="protein sequence ID" value="TBU10460.1"/>
    <property type="molecule type" value="Genomic_DNA"/>
</dbReference>
<gene>
    <name evidence="8" type="ORF">CWI38_1745p0020</name>
</gene>
<evidence type="ECO:0000256" key="7">
    <source>
        <dbReference type="ARBA" id="ARBA00023034"/>
    </source>
</evidence>
<dbReference type="InterPro" id="IPR007194">
    <property type="entry name" value="TRAPP_component"/>
</dbReference>
<comment type="caution">
    <text evidence="8">The sequence shown here is derived from an EMBL/GenBank/DDBJ whole genome shotgun (WGS) entry which is preliminary data.</text>
</comment>
<evidence type="ECO:0000256" key="4">
    <source>
        <dbReference type="ARBA" id="ARBA00022448"/>
    </source>
</evidence>
<evidence type="ECO:0000256" key="3">
    <source>
        <dbReference type="ARBA" id="ARBA00006218"/>
    </source>
</evidence>
<evidence type="ECO:0000256" key="6">
    <source>
        <dbReference type="ARBA" id="ARBA00022892"/>
    </source>
</evidence>
<keyword evidence="6" id="KW-0931">ER-Golgi transport</keyword>
<evidence type="ECO:0000256" key="1">
    <source>
        <dbReference type="ARBA" id="ARBA00004240"/>
    </source>
</evidence>
<accession>A0A4Q9LSG3</accession>
<dbReference type="Gene3D" id="3.30.1380.20">
    <property type="entry name" value="Trafficking protein particle complex subunit 3"/>
    <property type="match status" value="1"/>
</dbReference>
<dbReference type="PANTHER" id="PTHR20902:SF0">
    <property type="entry name" value="TRAFFICKING PROTEIN PARTICLE COMPLEX SUBUNIT 5"/>
    <property type="match status" value="1"/>
</dbReference>
<keyword evidence="5" id="KW-0256">Endoplasmic reticulum</keyword>
<dbReference type="GO" id="GO:1990071">
    <property type="term" value="C:TRAPPII protein complex"/>
    <property type="evidence" value="ECO:0007669"/>
    <property type="project" value="TreeGrafter"/>
</dbReference>
<sequence>MCGYLQQILESKGDCEKKLEALGKDIGMKFLEIYEIRRLNKIVDILESITYTFLPKIYTSNRYVEKSKDFENVFLIIEDTPFFGKYISAPKRCEGFCADSITGGIISVVLTSFGYKNTVTACLSPSKNILTKVVYVIKINTEDLQREKRYN</sequence>
<proteinExistence type="inferred from homology"/>
<dbReference type="SUPFAM" id="SSF111126">
    <property type="entry name" value="Ligand-binding domain in the NO signalling and Golgi transport"/>
    <property type="match status" value="1"/>
</dbReference>
<dbReference type="Proteomes" id="UP000292282">
    <property type="component" value="Unassembled WGS sequence"/>
</dbReference>
<dbReference type="OrthoDB" id="10254842at2759"/>
<evidence type="ECO:0000256" key="5">
    <source>
        <dbReference type="ARBA" id="ARBA00022824"/>
    </source>
</evidence>
<protein>
    <submittedName>
        <fullName evidence="8">Subunit of transport protein particle complex</fullName>
    </submittedName>
</protein>
<evidence type="ECO:0000256" key="2">
    <source>
        <dbReference type="ARBA" id="ARBA00004555"/>
    </source>
</evidence>